<comment type="caution">
    <text evidence="2">The sequence shown here is derived from an EMBL/GenBank/DDBJ whole genome shotgun (WGS) entry which is preliminary data.</text>
</comment>
<dbReference type="InterPro" id="IPR003673">
    <property type="entry name" value="CoA-Trfase_fam_III"/>
</dbReference>
<dbReference type="Gene3D" id="3.40.50.10540">
    <property type="entry name" value="Crotonobetainyl-coa:carnitine coa-transferase, domain 1"/>
    <property type="match status" value="1"/>
</dbReference>
<organism evidence="2 3">
    <name type="scientific">Perkinsus chesapeaki</name>
    <name type="common">Clam parasite</name>
    <name type="synonym">Perkinsus andrewsi</name>
    <dbReference type="NCBI Taxonomy" id="330153"/>
    <lineage>
        <taxon>Eukaryota</taxon>
        <taxon>Sar</taxon>
        <taxon>Alveolata</taxon>
        <taxon>Perkinsozoa</taxon>
        <taxon>Perkinsea</taxon>
        <taxon>Perkinsida</taxon>
        <taxon>Perkinsidae</taxon>
        <taxon>Perkinsus</taxon>
    </lineage>
</organism>
<sequence>MLPLADITVIELGGLAPTPFCGMLLSDFGSTVIHINKLNDNYNVLDRGNKININLDIKDDVGKKVLINIIKSSDVLIDSYRPGVLEAIGLGPDRILNEVNPKLIFARITGYGQQPKSDENNQIENYAGHDINFLSYSGILDTLPNRLPPINILGDFAAGGLLCALGILMALRRREKTNKGEVVDCSMAHGVAYISSFIYQMMLSNDNQILNNKDGGVLRFQSHFYNTYETLDGRFLAVGAMERKFYNKFLEGMEVEGDTDFIKGHADSKLWPMLIDRTKKIIKKKTLKEWINIFDLKESCVSPVLTIEDARNNKFKFGRELFNEAEVIPRPSPHMDDINYDHVGKISLRTAKILNDLINDDVTKEAVKAGVVVLPKARSRI</sequence>
<proteinExistence type="inferred from homology"/>
<dbReference type="Gene3D" id="3.30.1540.10">
    <property type="entry name" value="formyl-coa transferase, domain 3"/>
    <property type="match status" value="1"/>
</dbReference>
<evidence type="ECO:0000313" key="2">
    <source>
        <dbReference type="EMBL" id="KAF4657951.1"/>
    </source>
</evidence>
<dbReference type="GO" id="GO:0003824">
    <property type="term" value="F:catalytic activity"/>
    <property type="evidence" value="ECO:0007669"/>
    <property type="project" value="InterPro"/>
</dbReference>
<reference evidence="2 3" key="1">
    <citation type="submission" date="2020-04" db="EMBL/GenBank/DDBJ databases">
        <title>Perkinsus chesapeaki whole genome sequence.</title>
        <authorList>
            <person name="Bogema D.R."/>
        </authorList>
    </citation>
    <scope>NUCLEOTIDE SEQUENCE [LARGE SCALE GENOMIC DNA]</scope>
    <source>
        <strain evidence="2">ATCC PRA-425</strain>
    </source>
</reference>
<gene>
    <name evidence="2" type="ORF">FOL47_008228</name>
</gene>
<dbReference type="EMBL" id="JAAPAO010000516">
    <property type="protein sequence ID" value="KAF4657951.1"/>
    <property type="molecule type" value="Genomic_DNA"/>
</dbReference>
<keyword evidence="3" id="KW-1185">Reference proteome</keyword>
<dbReference type="OrthoDB" id="16747at2759"/>
<dbReference type="PANTHER" id="PTHR48228:SF5">
    <property type="entry name" value="ALPHA-METHYLACYL-COA RACEMASE"/>
    <property type="match status" value="1"/>
</dbReference>
<name>A0A7J6LGD9_PERCH</name>
<evidence type="ECO:0000313" key="3">
    <source>
        <dbReference type="Proteomes" id="UP000591131"/>
    </source>
</evidence>
<dbReference type="PANTHER" id="PTHR48228">
    <property type="entry name" value="SUCCINYL-COA--D-CITRAMALATE COA-TRANSFERASE"/>
    <property type="match status" value="1"/>
</dbReference>
<dbReference type="InterPro" id="IPR050509">
    <property type="entry name" value="CoA-transferase_III"/>
</dbReference>
<accession>A0A7J6LGD9</accession>
<protein>
    <recommendedName>
        <fullName evidence="4">Alpha-methylacyl-CoA racemase</fullName>
    </recommendedName>
</protein>
<dbReference type="Proteomes" id="UP000591131">
    <property type="component" value="Unassembled WGS sequence"/>
</dbReference>
<dbReference type="SUPFAM" id="SSF89796">
    <property type="entry name" value="CoA-transferase family III (CaiB/BaiF)"/>
    <property type="match status" value="1"/>
</dbReference>
<evidence type="ECO:0000256" key="1">
    <source>
        <dbReference type="ARBA" id="ARBA00008383"/>
    </source>
</evidence>
<evidence type="ECO:0008006" key="4">
    <source>
        <dbReference type="Google" id="ProtNLM"/>
    </source>
</evidence>
<dbReference type="InterPro" id="IPR023606">
    <property type="entry name" value="CoA-Trfase_III_dom_1_sf"/>
</dbReference>
<dbReference type="Pfam" id="PF02515">
    <property type="entry name" value="CoA_transf_3"/>
    <property type="match status" value="1"/>
</dbReference>
<dbReference type="InterPro" id="IPR044855">
    <property type="entry name" value="CoA-Trfase_III_dom3_sf"/>
</dbReference>
<dbReference type="AlphaFoldDB" id="A0A7J6LGD9"/>
<comment type="similarity">
    <text evidence="1">Belongs to the CoA-transferase III family.</text>
</comment>